<dbReference type="OrthoDB" id="5181611at2"/>
<protein>
    <recommendedName>
        <fullName evidence="3">Transcriptional regulator, AbiEi antitoxin, Type IV TA system</fullName>
    </recommendedName>
</protein>
<keyword evidence="2" id="KW-1185">Reference proteome</keyword>
<evidence type="ECO:0000313" key="1">
    <source>
        <dbReference type="EMBL" id="SFD17209.1"/>
    </source>
</evidence>
<accession>A0A1I1Q579</accession>
<evidence type="ECO:0000313" key="2">
    <source>
        <dbReference type="Proteomes" id="UP000199022"/>
    </source>
</evidence>
<proteinExistence type="predicted"/>
<evidence type="ECO:0008006" key="3">
    <source>
        <dbReference type="Google" id="ProtNLM"/>
    </source>
</evidence>
<dbReference type="RefSeq" id="WP_091559417.1">
    <property type="nucleotide sequence ID" value="NZ_BNAC01000001.1"/>
</dbReference>
<sequence length="292" mass="32105">MTEFAGTYTWSGARAAGLTRRQIEADGVRLGRGVYRSRAEDDDLRTRCRAWAGVLPDGAAFALDTAAHLLGAHVDAPTVVHAVVPPDRLVPHRRGLVVLHRDLRPEDVVDVGGLPVTSGAQTYLDLARCTRPDELVAIGDALYRGEHLDADRVQARLDRADGLRGVVRARACAPRLTPLAMSRPESLVRCWILDSPLPDPVPQMPVVNRYGVAVTHGDLGFEAWRLILEYEGAGHATLEKLHTDVDRHSLAAADGWLVQRFSGRHLARPRVLLARVESALRSLGWRPDRPPR</sequence>
<dbReference type="STRING" id="1225127.SAMN05661030_2609"/>
<name>A0A1I1Q579_9ACTN</name>
<dbReference type="EMBL" id="FOMD01000003">
    <property type="protein sequence ID" value="SFD17209.1"/>
    <property type="molecule type" value="Genomic_DNA"/>
</dbReference>
<organism evidence="1 2">
    <name type="scientific">Klenkia taihuensis</name>
    <dbReference type="NCBI Taxonomy" id="1225127"/>
    <lineage>
        <taxon>Bacteria</taxon>
        <taxon>Bacillati</taxon>
        <taxon>Actinomycetota</taxon>
        <taxon>Actinomycetes</taxon>
        <taxon>Geodermatophilales</taxon>
        <taxon>Geodermatophilaceae</taxon>
        <taxon>Klenkia</taxon>
    </lineage>
</organism>
<dbReference type="Proteomes" id="UP000199022">
    <property type="component" value="Unassembled WGS sequence"/>
</dbReference>
<reference evidence="2" key="1">
    <citation type="submission" date="2016-10" db="EMBL/GenBank/DDBJ databases">
        <authorList>
            <person name="Varghese N."/>
            <person name="Submissions S."/>
        </authorList>
    </citation>
    <scope>NUCLEOTIDE SEQUENCE [LARGE SCALE GENOMIC DNA]</scope>
    <source>
        <strain evidence="2">DSM 45962</strain>
    </source>
</reference>
<gene>
    <name evidence="1" type="ORF">SAMN05661030_2609</name>
</gene>
<dbReference type="AlphaFoldDB" id="A0A1I1Q579"/>